<gene>
    <name evidence="2" type="ORF">KHC33_05705</name>
</gene>
<dbReference type="RefSeq" id="WP_214420768.1">
    <property type="nucleotide sequence ID" value="NZ_CP075546.1"/>
</dbReference>
<dbReference type="KEGG" id="mrtj:KHC33_05705"/>
<dbReference type="Gene3D" id="3.40.30.10">
    <property type="entry name" value="Glutaredoxin"/>
    <property type="match status" value="1"/>
</dbReference>
<accession>A0A8E7B101</accession>
<organism evidence="2 3">
    <name type="scientific">Methanospirillum purgamenti</name>
    <dbReference type="NCBI Taxonomy" id="2834276"/>
    <lineage>
        <taxon>Archaea</taxon>
        <taxon>Methanobacteriati</taxon>
        <taxon>Methanobacteriota</taxon>
        <taxon>Stenosarchaea group</taxon>
        <taxon>Methanomicrobia</taxon>
        <taxon>Methanomicrobiales</taxon>
        <taxon>Methanospirillaceae</taxon>
        <taxon>Methanospirillum</taxon>
    </lineage>
</organism>
<dbReference type="SUPFAM" id="SSF52833">
    <property type="entry name" value="Thioredoxin-like"/>
    <property type="match status" value="1"/>
</dbReference>
<evidence type="ECO:0000313" key="3">
    <source>
        <dbReference type="Proteomes" id="UP000680656"/>
    </source>
</evidence>
<dbReference type="EMBL" id="CP075546">
    <property type="protein sequence ID" value="QVV89989.1"/>
    <property type="molecule type" value="Genomic_DNA"/>
</dbReference>
<dbReference type="InterPro" id="IPR036249">
    <property type="entry name" value="Thioredoxin-like_sf"/>
</dbReference>
<name>A0A8E7B101_9EURY</name>
<keyword evidence="1" id="KW-1133">Transmembrane helix</keyword>
<evidence type="ECO:0008006" key="4">
    <source>
        <dbReference type="Google" id="ProtNLM"/>
    </source>
</evidence>
<dbReference type="AlphaFoldDB" id="A0A8E7B101"/>
<dbReference type="Proteomes" id="UP000680656">
    <property type="component" value="Chromosome"/>
</dbReference>
<dbReference type="CDD" id="cd01659">
    <property type="entry name" value="TRX_superfamily"/>
    <property type="match status" value="1"/>
</dbReference>
<feature type="transmembrane region" description="Helical" evidence="1">
    <location>
        <begin position="12"/>
        <end position="34"/>
    </location>
</feature>
<sequence length="154" mass="17861">MQNVSWKLIMKIITSFIFISLIIAFFPVSATIFIEDGTELDEQGLIQYLKEPAPDFEKPGAIYFYDPNCGACMPVHDFWDTYLKENPDVILEQVNLEEGADQMDRFKEFSQSYNREKTFIPLVYLGPVALEGTDDIKNYFDIVYTWYMASFTGE</sequence>
<keyword evidence="1" id="KW-0472">Membrane</keyword>
<evidence type="ECO:0000313" key="2">
    <source>
        <dbReference type="EMBL" id="QVV89989.1"/>
    </source>
</evidence>
<proteinExistence type="predicted"/>
<evidence type="ECO:0000256" key="1">
    <source>
        <dbReference type="SAM" id="Phobius"/>
    </source>
</evidence>
<keyword evidence="3" id="KW-1185">Reference proteome</keyword>
<protein>
    <recommendedName>
        <fullName evidence="4">Thioredoxin domain-containing protein</fullName>
    </recommendedName>
</protein>
<dbReference type="GeneID" id="65096659"/>
<keyword evidence="1" id="KW-0812">Transmembrane</keyword>
<reference evidence="2 3" key="1">
    <citation type="submission" date="2021-05" db="EMBL/GenBank/DDBJ databases">
        <title>A novel Methanospirillum isolate from a pyrite-forming mixed culture.</title>
        <authorList>
            <person name="Bunk B."/>
            <person name="Sproer C."/>
            <person name="Spring S."/>
            <person name="Pester M."/>
        </authorList>
    </citation>
    <scope>NUCLEOTIDE SEQUENCE [LARGE SCALE GENOMIC DNA]</scope>
    <source>
        <strain evidence="2 3">J.3.6.1-F.2.7.3</strain>
    </source>
</reference>